<dbReference type="HOGENOM" id="CLU_1160293_0_0_6"/>
<dbReference type="KEGG" id="ppi:YSA_10956"/>
<dbReference type="AlphaFoldDB" id="I3V4P0"/>
<sequence>MWKKSWCYEEASVCTVHGRYLEVLDDCTRYSKAWDAFVTHCNTMANRDSKASPLLQRLQSTTMSIITSSFSDGNGSAQNGVHNLFSRLYRIFLQAPYKGSLGGIARVHFSTERSRRFIEPKNLEHSFLIGPSTADSTSRFGSAMLTGALLGIISESRYSAFARIHAAANYNYLLPQDLHRAAKFPQLDKHGYGILHGLLGEISRTDYPLLDRHLHLQEKQYKHDGAFDGRPFGLQSRQE</sequence>
<protein>
    <submittedName>
        <fullName evidence="1">Uncharacterized protein</fullName>
    </submittedName>
</protein>
<name>I3V4P0_PSEPU</name>
<dbReference type="Proteomes" id="UP000005268">
    <property type="component" value="Chromosome"/>
</dbReference>
<proteinExistence type="predicted"/>
<evidence type="ECO:0000313" key="1">
    <source>
        <dbReference type="EMBL" id="AFK72711.1"/>
    </source>
</evidence>
<reference evidence="1 2" key="1">
    <citation type="journal article" date="2012" name="J. Bacteriol.">
        <title>Complete Genome Sequence of the Naphthalene-Degrading Pseudomonas putida Strain ND6.</title>
        <authorList>
            <person name="Li S."/>
            <person name="Zhao H."/>
            <person name="Li Y."/>
            <person name="Niu S."/>
            <person name="Cai B."/>
        </authorList>
    </citation>
    <scope>NUCLEOTIDE SEQUENCE [LARGE SCALE GENOMIC DNA]</scope>
    <source>
        <strain evidence="1 2">ND6</strain>
    </source>
</reference>
<organism evidence="1 2">
    <name type="scientific">Pseudomonas putida ND6</name>
    <dbReference type="NCBI Taxonomy" id="231023"/>
    <lineage>
        <taxon>Bacteria</taxon>
        <taxon>Pseudomonadati</taxon>
        <taxon>Pseudomonadota</taxon>
        <taxon>Gammaproteobacteria</taxon>
        <taxon>Pseudomonadales</taxon>
        <taxon>Pseudomonadaceae</taxon>
        <taxon>Pseudomonas</taxon>
    </lineage>
</organism>
<accession>I3V4P0</accession>
<evidence type="ECO:0000313" key="2">
    <source>
        <dbReference type="Proteomes" id="UP000005268"/>
    </source>
</evidence>
<gene>
    <name evidence="1" type="ORF">YSA_10956</name>
</gene>
<dbReference type="EMBL" id="CP003588">
    <property type="protein sequence ID" value="AFK72711.1"/>
    <property type="molecule type" value="Genomic_DNA"/>
</dbReference>